<sequence>MVMYNEGQDAADATAVTVAPETCDSHTTIGSTASKSERWYASGNERSHSAFNMNLPNNTIWNGYPLYPSDNFHFKIELMNMNHEAQIGYVTVTYDIVEGHPENFREIKPVWLDAALCTGTGSEITAPQQSGKFSVVAEPWVATFDGAILGIAGHVHDGGVGVRFEVDGQHVCDSVATYGSTSGSISPKPMMGGGATVHVSAMSTCIGPLLPVKELKKGQKWTLIADYDYDKHLGILEEDGKQSDIMGIALLFALRSDKRQAS</sequence>
<dbReference type="Proteomes" id="UP000799640">
    <property type="component" value="Unassembled WGS sequence"/>
</dbReference>
<organism evidence="1 2">
    <name type="scientific">Trichodelitschia bisporula</name>
    <dbReference type="NCBI Taxonomy" id="703511"/>
    <lineage>
        <taxon>Eukaryota</taxon>
        <taxon>Fungi</taxon>
        <taxon>Dikarya</taxon>
        <taxon>Ascomycota</taxon>
        <taxon>Pezizomycotina</taxon>
        <taxon>Dothideomycetes</taxon>
        <taxon>Dothideomycetes incertae sedis</taxon>
        <taxon>Phaeotrichales</taxon>
        <taxon>Phaeotrichaceae</taxon>
        <taxon>Trichodelitschia</taxon>
    </lineage>
</organism>
<keyword evidence="2" id="KW-1185">Reference proteome</keyword>
<reference evidence="1" key="1">
    <citation type="journal article" date="2020" name="Stud. Mycol.">
        <title>101 Dothideomycetes genomes: a test case for predicting lifestyles and emergence of pathogens.</title>
        <authorList>
            <person name="Haridas S."/>
            <person name="Albert R."/>
            <person name="Binder M."/>
            <person name="Bloem J."/>
            <person name="Labutti K."/>
            <person name="Salamov A."/>
            <person name="Andreopoulos B."/>
            <person name="Baker S."/>
            <person name="Barry K."/>
            <person name="Bills G."/>
            <person name="Bluhm B."/>
            <person name="Cannon C."/>
            <person name="Castanera R."/>
            <person name="Culley D."/>
            <person name="Daum C."/>
            <person name="Ezra D."/>
            <person name="Gonzalez J."/>
            <person name="Henrissat B."/>
            <person name="Kuo A."/>
            <person name="Liang C."/>
            <person name="Lipzen A."/>
            <person name="Lutzoni F."/>
            <person name="Magnuson J."/>
            <person name="Mondo S."/>
            <person name="Nolan M."/>
            <person name="Ohm R."/>
            <person name="Pangilinan J."/>
            <person name="Park H.-J."/>
            <person name="Ramirez L."/>
            <person name="Alfaro M."/>
            <person name="Sun H."/>
            <person name="Tritt A."/>
            <person name="Yoshinaga Y."/>
            <person name="Zwiers L.-H."/>
            <person name="Turgeon B."/>
            <person name="Goodwin S."/>
            <person name="Spatafora J."/>
            <person name="Crous P."/>
            <person name="Grigoriev I."/>
        </authorList>
    </citation>
    <scope>NUCLEOTIDE SEQUENCE</scope>
    <source>
        <strain evidence="1">CBS 262.69</strain>
    </source>
</reference>
<dbReference type="EMBL" id="ML996691">
    <property type="protein sequence ID" value="KAF2402483.1"/>
    <property type="molecule type" value="Genomic_DNA"/>
</dbReference>
<evidence type="ECO:0000313" key="2">
    <source>
        <dbReference type="Proteomes" id="UP000799640"/>
    </source>
</evidence>
<evidence type="ECO:0000313" key="1">
    <source>
        <dbReference type="EMBL" id="KAF2402483.1"/>
    </source>
</evidence>
<accession>A0A6G1I2E5</accession>
<proteinExistence type="predicted"/>
<gene>
    <name evidence="1" type="ORF">EJ06DRAFT_341742</name>
</gene>
<protein>
    <submittedName>
        <fullName evidence="1">Uncharacterized protein</fullName>
    </submittedName>
</protein>
<dbReference type="AlphaFoldDB" id="A0A6G1I2E5"/>
<name>A0A6G1I2E5_9PEZI</name>
<dbReference type="OrthoDB" id="4142625at2759"/>